<dbReference type="VEuPathDB" id="FungiDB:PV10_09102"/>
<comment type="caution">
    <text evidence="3">The sequence shown here is derived from an EMBL/GenBank/DDBJ whole genome shotgun (WGS) entry which is preliminary data.</text>
</comment>
<dbReference type="GO" id="GO:0046872">
    <property type="term" value="F:metal ion binding"/>
    <property type="evidence" value="ECO:0007669"/>
    <property type="project" value="UniProtKB-KW"/>
</dbReference>
<proteinExistence type="predicted"/>
<reference evidence="3 4" key="1">
    <citation type="submission" date="2017-03" db="EMBL/GenBank/DDBJ databases">
        <title>Genomes of endolithic fungi from Antarctica.</title>
        <authorList>
            <person name="Coleine C."/>
            <person name="Masonjones S."/>
            <person name="Stajich J.E."/>
        </authorList>
    </citation>
    <scope>NUCLEOTIDE SEQUENCE [LARGE SCALE GENOMIC DNA]</scope>
    <source>
        <strain evidence="3 4">CCFEE 6314</strain>
    </source>
</reference>
<dbReference type="Gene3D" id="2.60.120.10">
    <property type="entry name" value="Jelly Rolls"/>
    <property type="match status" value="1"/>
</dbReference>
<dbReference type="InterPro" id="IPR051610">
    <property type="entry name" value="GPI/OXD"/>
</dbReference>
<organism evidence="3 4">
    <name type="scientific">Exophiala mesophila</name>
    <name type="common">Black yeast-like fungus</name>
    <dbReference type="NCBI Taxonomy" id="212818"/>
    <lineage>
        <taxon>Eukaryota</taxon>
        <taxon>Fungi</taxon>
        <taxon>Dikarya</taxon>
        <taxon>Ascomycota</taxon>
        <taxon>Pezizomycotina</taxon>
        <taxon>Eurotiomycetes</taxon>
        <taxon>Chaetothyriomycetidae</taxon>
        <taxon>Chaetothyriales</taxon>
        <taxon>Herpotrichiellaceae</taxon>
        <taxon>Exophiala</taxon>
    </lineage>
</organism>
<feature type="domain" description="Cupin type-2" evidence="2">
    <location>
        <begin position="64"/>
        <end position="129"/>
    </location>
</feature>
<evidence type="ECO:0000259" key="2">
    <source>
        <dbReference type="Pfam" id="PF07883"/>
    </source>
</evidence>
<evidence type="ECO:0000256" key="1">
    <source>
        <dbReference type="ARBA" id="ARBA00022723"/>
    </source>
</evidence>
<gene>
    <name evidence="3" type="ORF">B0A52_05206</name>
</gene>
<dbReference type="PANTHER" id="PTHR35848:SF6">
    <property type="entry name" value="CUPIN TYPE-2 DOMAIN-CONTAINING PROTEIN"/>
    <property type="match status" value="1"/>
</dbReference>
<dbReference type="SUPFAM" id="SSF51182">
    <property type="entry name" value="RmlC-like cupins"/>
    <property type="match status" value="1"/>
</dbReference>
<dbReference type="InterPro" id="IPR013096">
    <property type="entry name" value="Cupin_2"/>
</dbReference>
<name>A0A438N493_EXOME</name>
<dbReference type="PANTHER" id="PTHR35848">
    <property type="entry name" value="OXALATE-BINDING PROTEIN"/>
    <property type="match status" value="1"/>
</dbReference>
<dbReference type="Proteomes" id="UP000288859">
    <property type="component" value="Unassembled WGS sequence"/>
</dbReference>
<accession>A0A438N493</accession>
<dbReference type="OrthoDB" id="445803at2759"/>
<dbReference type="InterPro" id="IPR014710">
    <property type="entry name" value="RmlC-like_jellyroll"/>
</dbReference>
<dbReference type="EMBL" id="NAJM01000022">
    <property type="protein sequence ID" value="RVX70555.1"/>
    <property type="molecule type" value="Genomic_DNA"/>
</dbReference>
<protein>
    <recommendedName>
        <fullName evidence="2">Cupin type-2 domain-containing protein</fullName>
    </recommendedName>
</protein>
<dbReference type="Pfam" id="PF07883">
    <property type="entry name" value="Cupin_2"/>
    <property type="match status" value="1"/>
</dbReference>
<keyword evidence="1" id="KW-0479">Metal-binding</keyword>
<evidence type="ECO:0000313" key="4">
    <source>
        <dbReference type="Proteomes" id="UP000288859"/>
    </source>
</evidence>
<sequence>MSRDAQNAQNFPQPRSVRPVVLSEQEIASQPNETFPHGEVTWKTLFTSSRTPTGSLSTGIAVCPPKTGHLCAHRHTQAEVYYIIQGRGTVKIDGKETAVQAGSVVFIPGDAEHAIWNSDDEPLQWFYVFPTDAFEDVIYRFS</sequence>
<dbReference type="AlphaFoldDB" id="A0A438N493"/>
<dbReference type="InterPro" id="IPR011051">
    <property type="entry name" value="RmlC_Cupin_sf"/>
</dbReference>
<evidence type="ECO:0000313" key="3">
    <source>
        <dbReference type="EMBL" id="RVX70555.1"/>
    </source>
</evidence>